<proteinExistence type="inferred from homology"/>
<dbReference type="GO" id="GO:0022857">
    <property type="term" value="F:transmembrane transporter activity"/>
    <property type="evidence" value="ECO:0007669"/>
    <property type="project" value="InterPro"/>
</dbReference>
<dbReference type="GO" id="GO:0033214">
    <property type="term" value="P:siderophore-iron import into cell"/>
    <property type="evidence" value="ECO:0007669"/>
    <property type="project" value="TreeGrafter"/>
</dbReference>
<dbReference type="STRING" id="694327.DFW101_0299"/>
<evidence type="ECO:0000256" key="6">
    <source>
        <dbReference type="ARBA" id="ARBA00022989"/>
    </source>
</evidence>
<keyword evidence="7 8" id="KW-0472">Membrane</keyword>
<dbReference type="AlphaFoldDB" id="G7QD10"/>
<evidence type="ECO:0000256" key="2">
    <source>
        <dbReference type="ARBA" id="ARBA00007935"/>
    </source>
</evidence>
<reference evidence="10" key="1">
    <citation type="journal article" date="2015" name="Genome Announc.">
        <title>High-Quality Draft Genome Sequence of Desulfovibrio carbinoliphilus FW-101-2B, an Organic Acid-Oxidizing Sulfate-Reducing Bacterium Isolated from Uranium(VI)-Contaminated Groundwater.</title>
        <authorList>
            <person name="Ramsay B.D."/>
            <person name="Hwang C."/>
            <person name="Woo H.L."/>
            <person name="Carroll S.L."/>
            <person name="Lucas S."/>
            <person name="Han J."/>
            <person name="Lapidus A.L."/>
            <person name="Cheng J.F."/>
            <person name="Goodwin L.A."/>
            <person name="Pitluck S."/>
            <person name="Peters L."/>
            <person name="Chertkov O."/>
            <person name="Held B."/>
            <person name="Detter J.C."/>
            <person name="Han C.S."/>
            <person name="Tapia R."/>
            <person name="Land M.L."/>
            <person name="Hauser L.J."/>
            <person name="Kyrpides N.C."/>
            <person name="Ivanova N.N."/>
            <person name="Mikhailova N."/>
            <person name="Pagani I."/>
            <person name="Woyke T."/>
            <person name="Arkin A.P."/>
            <person name="Dehal P."/>
            <person name="Chivian D."/>
            <person name="Criddle C.S."/>
            <person name="Wu W."/>
            <person name="Chakraborty R."/>
            <person name="Hazen T.C."/>
            <person name="Fields M.W."/>
        </authorList>
    </citation>
    <scope>NUCLEOTIDE SEQUENCE [LARGE SCALE GENOMIC DNA]</scope>
    <source>
        <strain evidence="10">FW-101-2B</strain>
    </source>
</reference>
<dbReference type="PANTHER" id="PTHR30472:SF25">
    <property type="entry name" value="ABC TRANSPORTER PERMEASE PROTEIN MJ0876-RELATED"/>
    <property type="match status" value="1"/>
</dbReference>
<dbReference type="Gene3D" id="1.10.3470.10">
    <property type="entry name" value="ABC transporter involved in vitamin B12 uptake, BtuC"/>
    <property type="match status" value="1"/>
</dbReference>
<feature type="transmembrane region" description="Helical" evidence="8">
    <location>
        <begin position="108"/>
        <end position="130"/>
    </location>
</feature>
<dbReference type="InterPro" id="IPR000522">
    <property type="entry name" value="ABC_transptr_permease_BtuC"/>
</dbReference>
<dbReference type="Proteomes" id="UP000004662">
    <property type="component" value="Chromosome"/>
</dbReference>
<feature type="transmembrane region" description="Helical" evidence="8">
    <location>
        <begin position="256"/>
        <end position="282"/>
    </location>
</feature>
<dbReference type="InterPro" id="IPR037294">
    <property type="entry name" value="ABC_BtuC-like"/>
</dbReference>
<protein>
    <submittedName>
        <fullName evidence="9">Transport system permease protein</fullName>
    </submittedName>
</protein>
<dbReference type="HOGENOM" id="CLU_013016_0_3_7"/>
<comment type="subcellular location">
    <subcellularLocation>
        <location evidence="1">Cell membrane</location>
        <topology evidence="1">Multi-pass membrane protein</topology>
    </subcellularLocation>
</comment>
<evidence type="ECO:0000256" key="4">
    <source>
        <dbReference type="ARBA" id="ARBA00022475"/>
    </source>
</evidence>
<keyword evidence="6 8" id="KW-1133">Transmembrane helix</keyword>
<evidence type="ECO:0000313" key="10">
    <source>
        <dbReference type="Proteomes" id="UP000004662"/>
    </source>
</evidence>
<keyword evidence="3" id="KW-0813">Transport</keyword>
<accession>G7QD10</accession>
<sequence length="354" mass="35178">MANACPSHDGARRGRFPDLALAMLLAGLAAVAAACLSGAYPARPAQVAAVLGRAVGLPLAAPADPALAAVVLDLRLWRAVLAYGVGAALAVAGGVFQGVLRNPLADPFTLGVSGGAAFGAALSLTLGLAATSGRLFATPACALLGGGAALAGVLALSRLSGGLRRETVVLSGIIAATFLSALLSLVKALNEESVAGIVFWIMGGLQGRGKAELALFLPCFAVGLLLIRLYIRELDILLLGETQARQLGVPAGRARVALLAGASLLTAGAVAVSGVIGFVGLIAPHACRRLSGAEHGTLLPQSALCGGALLVASDVLSRVILPDGAELPVGVVTALLGGPFFCFLLLSGGRGDRA</sequence>
<evidence type="ECO:0000256" key="1">
    <source>
        <dbReference type="ARBA" id="ARBA00004651"/>
    </source>
</evidence>
<feature type="transmembrane region" description="Helical" evidence="8">
    <location>
        <begin position="168"/>
        <end position="186"/>
    </location>
</feature>
<name>G7QD10_9BACT</name>
<dbReference type="CDD" id="cd06550">
    <property type="entry name" value="TM_ABC_iron-siderophores_like"/>
    <property type="match status" value="1"/>
</dbReference>
<dbReference type="RefSeq" id="WP_009179763.1">
    <property type="nucleotide sequence ID" value="NZ_CM001368.1"/>
</dbReference>
<gene>
    <name evidence="9" type="ORF">DFW101_0299</name>
</gene>
<keyword evidence="4" id="KW-1003">Cell membrane</keyword>
<feature type="transmembrane region" description="Helical" evidence="8">
    <location>
        <begin position="214"/>
        <end position="231"/>
    </location>
</feature>
<dbReference type="SUPFAM" id="SSF81345">
    <property type="entry name" value="ABC transporter involved in vitamin B12 uptake, BtuC"/>
    <property type="match status" value="1"/>
</dbReference>
<dbReference type="EMBL" id="CM001368">
    <property type="protein sequence ID" value="EHJ46316.1"/>
    <property type="molecule type" value="Genomic_DNA"/>
</dbReference>
<dbReference type="Pfam" id="PF01032">
    <property type="entry name" value="FecCD"/>
    <property type="match status" value="1"/>
</dbReference>
<keyword evidence="5 8" id="KW-0812">Transmembrane</keyword>
<dbReference type="PANTHER" id="PTHR30472">
    <property type="entry name" value="FERRIC ENTEROBACTIN TRANSPORT SYSTEM PERMEASE PROTEIN"/>
    <property type="match status" value="1"/>
</dbReference>
<dbReference type="OrthoDB" id="9782305at2"/>
<evidence type="ECO:0000313" key="9">
    <source>
        <dbReference type="EMBL" id="EHJ46316.1"/>
    </source>
</evidence>
<dbReference type="GO" id="GO:0005886">
    <property type="term" value="C:plasma membrane"/>
    <property type="evidence" value="ECO:0007669"/>
    <property type="project" value="UniProtKB-SubCell"/>
</dbReference>
<comment type="similarity">
    <text evidence="2">Belongs to the binding-protein-dependent transport system permease family. FecCD subfamily.</text>
</comment>
<evidence type="ECO:0000256" key="5">
    <source>
        <dbReference type="ARBA" id="ARBA00022692"/>
    </source>
</evidence>
<keyword evidence="10" id="KW-1185">Reference proteome</keyword>
<feature type="transmembrane region" description="Helical" evidence="8">
    <location>
        <begin position="136"/>
        <end position="156"/>
    </location>
</feature>
<evidence type="ECO:0000256" key="3">
    <source>
        <dbReference type="ARBA" id="ARBA00022448"/>
    </source>
</evidence>
<dbReference type="eggNOG" id="COG0609">
    <property type="taxonomic scope" value="Bacteria"/>
</dbReference>
<feature type="transmembrane region" description="Helical" evidence="8">
    <location>
        <begin position="327"/>
        <end position="346"/>
    </location>
</feature>
<feature type="transmembrane region" description="Helical" evidence="8">
    <location>
        <begin position="76"/>
        <end position="96"/>
    </location>
</feature>
<evidence type="ECO:0000256" key="7">
    <source>
        <dbReference type="ARBA" id="ARBA00023136"/>
    </source>
</evidence>
<organism evidence="9 10">
    <name type="scientific">Solidesulfovibrio carbinoliphilus subsp. oakridgensis</name>
    <dbReference type="NCBI Taxonomy" id="694327"/>
    <lineage>
        <taxon>Bacteria</taxon>
        <taxon>Pseudomonadati</taxon>
        <taxon>Thermodesulfobacteriota</taxon>
        <taxon>Desulfovibrionia</taxon>
        <taxon>Desulfovibrionales</taxon>
        <taxon>Desulfovibrionaceae</taxon>
        <taxon>Solidesulfovibrio</taxon>
    </lineage>
</organism>
<evidence type="ECO:0000256" key="8">
    <source>
        <dbReference type="SAM" id="Phobius"/>
    </source>
</evidence>